<gene>
    <name evidence="2" type="ORF">ACFOW8_07460</name>
</gene>
<feature type="transmembrane region" description="Helical" evidence="1">
    <location>
        <begin position="27"/>
        <end position="49"/>
    </location>
</feature>
<dbReference type="EMBL" id="JBHSBA010000003">
    <property type="protein sequence ID" value="MFC4124759.1"/>
    <property type="molecule type" value="Genomic_DNA"/>
</dbReference>
<protein>
    <submittedName>
        <fullName evidence="2">Uncharacterized protein</fullName>
    </submittedName>
</protein>
<comment type="caution">
    <text evidence="2">The sequence shown here is derived from an EMBL/GenBank/DDBJ whole genome shotgun (WGS) entry which is preliminary data.</text>
</comment>
<accession>A0ABV8L1R0</accession>
<reference evidence="3" key="1">
    <citation type="journal article" date="2019" name="Int. J. Syst. Evol. Microbiol.">
        <title>The Global Catalogue of Microorganisms (GCM) 10K type strain sequencing project: providing services to taxonomists for standard genome sequencing and annotation.</title>
        <authorList>
            <consortium name="The Broad Institute Genomics Platform"/>
            <consortium name="The Broad Institute Genome Sequencing Center for Infectious Disease"/>
            <person name="Wu L."/>
            <person name="Ma J."/>
        </authorList>
    </citation>
    <scope>NUCLEOTIDE SEQUENCE [LARGE SCALE GENOMIC DNA]</scope>
    <source>
        <strain evidence="3">CGMCC 4.7204</strain>
    </source>
</reference>
<feature type="transmembrane region" description="Helical" evidence="1">
    <location>
        <begin position="305"/>
        <end position="328"/>
    </location>
</feature>
<keyword evidence="1" id="KW-0812">Transmembrane</keyword>
<keyword evidence="1" id="KW-1133">Transmembrane helix</keyword>
<dbReference type="RefSeq" id="WP_378547377.1">
    <property type="nucleotide sequence ID" value="NZ_JBHSBA010000003.1"/>
</dbReference>
<keyword evidence="3" id="KW-1185">Reference proteome</keyword>
<feature type="transmembrane region" description="Helical" evidence="1">
    <location>
        <begin position="259"/>
        <end position="285"/>
    </location>
</feature>
<sequence length="350" mass="36370">MAGVDLSVKAGQMTGDSGGRIPLLRRVAVSLLVAAAALLMLLAVVAVVLRSQLLDTDNYVATMAPLADDPAVQSAVADALTEAVLARVDVAGAAADLGAAIENPSERNPLVALTLRNLSSVLGTYTEELAADAAATLVHSDAFSRTWVIANRQAHRGVVTVLTGGEGGVVRTDSPGVVTISLDPMLAEIGDELDSRGFVLPDREFELGTEFVLFESPELAKAQRAVRLLDQGAIAVTLAAVGCAIGAVLLAGSGFRRRAVLAVGAGVLLAMGLLGVVLLVARMVYLDRVRMRDDVAAAVFGTIAHPFWVALWVTAAFGVLLVAVAYVAGPSVRAVRVRATARQVLARIRR</sequence>
<evidence type="ECO:0000313" key="3">
    <source>
        <dbReference type="Proteomes" id="UP001595767"/>
    </source>
</evidence>
<keyword evidence="1" id="KW-0472">Membrane</keyword>
<evidence type="ECO:0000256" key="1">
    <source>
        <dbReference type="SAM" id="Phobius"/>
    </source>
</evidence>
<feature type="transmembrane region" description="Helical" evidence="1">
    <location>
        <begin position="232"/>
        <end position="252"/>
    </location>
</feature>
<evidence type="ECO:0000313" key="2">
    <source>
        <dbReference type="EMBL" id="MFC4124759.1"/>
    </source>
</evidence>
<dbReference type="Proteomes" id="UP001595767">
    <property type="component" value="Unassembled WGS sequence"/>
</dbReference>
<proteinExistence type="predicted"/>
<organism evidence="2 3">
    <name type="scientific">Nocardia rhizosphaerae</name>
    <dbReference type="NCBI Taxonomy" id="1691571"/>
    <lineage>
        <taxon>Bacteria</taxon>
        <taxon>Bacillati</taxon>
        <taxon>Actinomycetota</taxon>
        <taxon>Actinomycetes</taxon>
        <taxon>Mycobacteriales</taxon>
        <taxon>Nocardiaceae</taxon>
        <taxon>Nocardia</taxon>
    </lineage>
</organism>
<name>A0ABV8L1R0_9NOCA</name>